<comment type="caution">
    <text evidence="1">The sequence shown here is derived from an EMBL/GenBank/DDBJ whole genome shotgun (WGS) entry which is preliminary data.</text>
</comment>
<name>A0ACC2THW3_9FUNG</name>
<protein>
    <submittedName>
        <fullName evidence="1">Uncharacterized protein</fullName>
    </submittedName>
</protein>
<dbReference type="EMBL" id="QTSX02002872">
    <property type="protein sequence ID" value="KAJ9074070.1"/>
    <property type="molecule type" value="Genomic_DNA"/>
</dbReference>
<accession>A0ACC2THW3</accession>
<evidence type="ECO:0000313" key="1">
    <source>
        <dbReference type="EMBL" id="KAJ9074070.1"/>
    </source>
</evidence>
<evidence type="ECO:0000313" key="2">
    <source>
        <dbReference type="Proteomes" id="UP001165960"/>
    </source>
</evidence>
<proteinExistence type="predicted"/>
<sequence>MPALQDNCSIDDMVQYFCQCGDTFGPPNALVKPRPLPTTPVCTEKNGQFAPKADMSKVTCHCWALRKLLCPHTATPVHCYPGKSPSGLETGISHPTIDTPTNIPNIPPDCPTQVLKGHVEPPSGVNHSPDRSKLFVPDIGYSGNALHCFIVEDIHTVQTDSQTRAEGKAQAVVSKP</sequence>
<dbReference type="Proteomes" id="UP001165960">
    <property type="component" value="Unassembled WGS sequence"/>
</dbReference>
<organism evidence="1 2">
    <name type="scientific">Entomophthora muscae</name>
    <dbReference type="NCBI Taxonomy" id="34485"/>
    <lineage>
        <taxon>Eukaryota</taxon>
        <taxon>Fungi</taxon>
        <taxon>Fungi incertae sedis</taxon>
        <taxon>Zoopagomycota</taxon>
        <taxon>Entomophthoromycotina</taxon>
        <taxon>Entomophthoromycetes</taxon>
        <taxon>Entomophthorales</taxon>
        <taxon>Entomophthoraceae</taxon>
        <taxon>Entomophthora</taxon>
    </lineage>
</organism>
<reference evidence="1" key="1">
    <citation type="submission" date="2022-04" db="EMBL/GenBank/DDBJ databases">
        <title>Genome of the entomopathogenic fungus Entomophthora muscae.</title>
        <authorList>
            <person name="Elya C."/>
            <person name="Lovett B.R."/>
            <person name="Lee E."/>
            <person name="Macias A.M."/>
            <person name="Hajek A.E."/>
            <person name="De Bivort B.L."/>
            <person name="Kasson M.T."/>
            <person name="De Fine Licht H.H."/>
            <person name="Stajich J.E."/>
        </authorList>
    </citation>
    <scope>NUCLEOTIDE SEQUENCE</scope>
    <source>
        <strain evidence="1">Berkeley</strain>
    </source>
</reference>
<keyword evidence="2" id="KW-1185">Reference proteome</keyword>
<gene>
    <name evidence="1" type="ORF">DSO57_1009939</name>
</gene>